<dbReference type="EMBL" id="JAVDYF010000001">
    <property type="protein sequence ID" value="MDR7355979.1"/>
    <property type="molecule type" value="Genomic_DNA"/>
</dbReference>
<dbReference type="PROSITE" id="PS50893">
    <property type="entry name" value="ABC_TRANSPORTER_2"/>
    <property type="match status" value="1"/>
</dbReference>
<dbReference type="InterPro" id="IPR015854">
    <property type="entry name" value="ABC_transpr_LolD-like"/>
</dbReference>
<evidence type="ECO:0000259" key="3">
    <source>
        <dbReference type="PROSITE" id="PS50893"/>
    </source>
</evidence>
<dbReference type="PANTHER" id="PTHR24220">
    <property type="entry name" value="IMPORT ATP-BINDING PROTEIN"/>
    <property type="match status" value="1"/>
</dbReference>
<dbReference type="SUPFAM" id="SSF52540">
    <property type="entry name" value="P-loop containing nucleoside triphosphate hydrolases"/>
    <property type="match status" value="1"/>
</dbReference>
<evidence type="ECO:0000313" key="5">
    <source>
        <dbReference type="Proteomes" id="UP001183619"/>
    </source>
</evidence>
<accession>A0ABU2BDE6</accession>
<evidence type="ECO:0000256" key="2">
    <source>
        <dbReference type="ARBA" id="ARBA00022840"/>
    </source>
</evidence>
<name>A0ABU2BDE6_9CORY</name>
<protein>
    <submittedName>
        <fullName evidence="4">ABC-type dipeptide/oligopeptide/nickel transport system ATPase subunit</fullName>
    </submittedName>
</protein>
<dbReference type="Proteomes" id="UP001183619">
    <property type="component" value="Unassembled WGS sequence"/>
</dbReference>
<feature type="domain" description="ABC transporter" evidence="3">
    <location>
        <begin position="15"/>
        <end position="228"/>
    </location>
</feature>
<dbReference type="InterPro" id="IPR027417">
    <property type="entry name" value="P-loop_NTPase"/>
</dbReference>
<proteinExistence type="predicted"/>
<dbReference type="Pfam" id="PF00005">
    <property type="entry name" value="ABC_tran"/>
    <property type="match status" value="1"/>
</dbReference>
<comment type="caution">
    <text evidence="4">The sequence shown here is derived from an EMBL/GenBank/DDBJ whole genome shotgun (WGS) entry which is preliminary data.</text>
</comment>
<keyword evidence="2" id="KW-0067">ATP-binding</keyword>
<keyword evidence="1" id="KW-0547">Nucleotide-binding</keyword>
<gene>
    <name evidence="4" type="ORF">J2S37_002517</name>
</gene>
<dbReference type="PANTHER" id="PTHR24220:SF687">
    <property type="entry name" value="ABC TRANSPORTER ATP-BINDING PROTEIN SCO2324-RELATED"/>
    <property type="match status" value="1"/>
</dbReference>
<dbReference type="InterPro" id="IPR003439">
    <property type="entry name" value="ABC_transporter-like_ATP-bd"/>
</dbReference>
<dbReference type="SMART" id="SM00382">
    <property type="entry name" value="AAA"/>
    <property type="match status" value="1"/>
</dbReference>
<dbReference type="InterPro" id="IPR003593">
    <property type="entry name" value="AAA+_ATPase"/>
</dbReference>
<keyword evidence="5" id="KW-1185">Reference proteome</keyword>
<dbReference type="Gene3D" id="3.40.50.300">
    <property type="entry name" value="P-loop containing nucleotide triphosphate hydrolases"/>
    <property type="match status" value="1"/>
</dbReference>
<evidence type="ECO:0000313" key="4">
    <source>
        <dbReference type="EMBL" id="MDR7355979.1"/>
    </source>
</evidence>
<evidence type="ECO:0000256" key="1">
    <source>
        <dbReference type="ARBA" id="ARBA00022741"/>
    </source>
</evidence>
<organism evidence="4 5">
    <name type="scientific">Corynebacterium felinum</name>
    <dbReference type="NCBI Taxonomy" id="131318"/>
    <lineage>
        <taxon>Bacteria</taxon>
        <taxon>Bacillati</taxon>
        <taxon>Actinomycetota</taxon>
        <taxon>Actinomycetes</taxon>
        <taxon>Mycobacteriales</taxon>
        <taxon>Corynebacteriaceae</taxon>
        <taxon>Corynebacterium</taxon>
    </lineage>
</organism>
<dbReference type="RefSeq" id="WP_277103559.1">
    <property type="nucleotide sequence ID" value="NZ_BAAAJS010000069.1"/>
</dbReference>
<sequence length="228" mass="23860">MNALNAEPATTTPVYSCTDVEVSYSGTCVLSIPELSIFPGEAIAVLGPSGAGKSTLAAVVGGFLDPLATLQQQSPPNETRTLSVGVVGQDAFGALNPLARVDKQLALTAGSLSRARELLRSVDIDDHLHSRYPLALSGGQRQRASIAFALGGDPDIVICDEVTSALDPVATVTVIETLQRLLATNPKRAVLFISHDHHAAHALCHRAIVLNPNPAGGFRADVKEAGQW</sequence>
<reference evidence="4 5" key="1">
    <citation type="submission" date="2023-07" db="EMBL/GenBank/DDBJ databases">
        <title>Sequencing the genomes of 1000 actinobacteria strains.</title>
        <authorList>
            <person name="Klenk H.-P."/>
        </authorList>
    </citation>
    <scope>NUCLEOTIDE SEQUENCE [LARGE SCALE GENOMIC DNA]</scope>
    <source>
        <strain evidence="4 5">DSM 44508</strain>
    </source>
</reference>